<reference evidence="2 3" key="1">
    <citation type="journal article" date="2018" name="Int. J. Syst. Evol. Microbiol.">
        <title>Bifidobacterium callitrichidarum sp. nov. from the faeces of the emperor tamarin (Saguinus imperator).</title>
        <authorList>
            <person name="Modesto M."/>
            <person name="Michelini S."/>
            <person name="Sansosti M.C."/>
            <person name="De Filippo C."/>
            <person name="Cavalieri D."/>
            <person name="Qvirist L."/>
            <person name="Andlid T."/>
            <person name="Spiezio C."/>
            <person name="Sandri C."/>
            <person name="Pascarelli S."/>
            <person name="Sgorbati B."/>
            <person name="Mattarelli P."/>
        </authorList>
    </citation>
    <scope>NUCLEOTIDE SEQUENCE [LARGE SCALE GENOMIC DNA]</scope>
    <source>
        <strain evidence="2 3">TRI 5</strain>
    </source>
</reference>
<dbReference type="Gene3D" id="3.60.21.10">
    <property type="match status" value="1"/>
</dbReference>
<dbReference type="SUPFAM" id="SSF56300">
    <property type="entry name" value="Metallo-dependent phosphatases"/>
    <property type="match status" value="1"/>
</dbReference>
<name>A0A2U2N987_9BIFI</name>
<accession>A0A2U2N987</accession>
<proteinExistence type="predicted"/>
<sequence length="253" mass="28342">MSTLFVGDLHGKPDLLPLISRVADRENADRIVLLGDVCDDWGLSNNMMSAWFKTFADWSRSEGRRRDLIPLLGNHDIPYMLNNGSQAFDRVRNIAPGFRPGAHRRVNELMQHIPFRVAWSDGSLLATHAGVTDMWEIKHDLRNQSPLNIAAWLNKQMEHSASLANLYMEIGAARGGTSKTPSPVWADLTELLRDGDHNFIQIVGHSPVETVTESNGFWFCDTFSTTQDGRNIGDGTLLFKSNKGKYRKVPLLG</sequence>
<comment type="caution">
    <text evidence="2">The sequence shown here is derived from an EMBL/GenBank/DDBJ whole genome shotgun (WGS) entry which is preliminary data.</text>
</comment>
<evidence type="ECO:0000259" key="1">
    <source>
        <dbReference type="Pfam" id="PF00149"/>
    </source>
</evidence>
<keyword evidence="3" id="KW-1185">Reference proteome</keyword>
<evidence type="ECO:0000313" key="3">
    <source>
        <dbReference type="Proteomes" id="UP000245876"/>
    </source>
</evidence>
<dbReference type="InterPro" id="IPR004843">
    <property type="entry name" value="Calcineurin-like_PHP"/>
</dbReference>
<dbReference type="GO" id="GO:0016787">
    <property type="term" value="F:hydrolase activity"/>
    <property type="evidence" value="ECO:0007669"/>
    <property type="project" value="InterPro"/>
</dbReference>
<feature type="domain" description="Calcineurin-like phosphoesterase" evidence="1">
    <location>
        <begin position="1"/>
        <end position="206"/>
    </location>
</feature>
<dbReference type="RefSeq" id="WP_109057121.1">
    <property type="nucleotide sequence ID" value="NZ_QFFM01000012.1"/>
</dbReference>
<dbReference type="AlphaFoldDB" id="A0A2U2N987"/>
<gene>
    <name evidence="2" type="ORF">DF196_06890</name>
</gene>
<dbReference type="EMBL" id="QFFM01000012">
    <property type="protein sequence ID" value="PWG65652.1"/>
    <property type="molecule type" value="Genomic_DNA"/>
</dbReference>
<dbReference type="InterPro" id="IPR029052">
    <property type="entry name" value="Metallo-depent_PP-like"/>
</dbReference>
<organism evidence="2 3">
    <name type="scientific">Bifidobacterium callitrichidarum</name>
    <dbReference type="NCBI Taxonomy" id="2052941"/>
    <lineage>
        <taxon>Bacteria</taxon>
        <taxon>Bacillati</taxon>
        <taxon>Actinomycetota</taxon>
        <taxon>Actinomycetes</taxon>
        <taxon>Bifidobacteriales</taxon>
        <taxon>Bifidobacteriaceae</taxon>
        <taxon>Bifidobacterium</taxon>
    </lineage>
</organism>
<dbReference type="Pfam" id="PF00149">
    <property type="entry name" value="Metallophos"/>
    <property type="match status" value="1"/>
</dbReference>
<evidence type="ECO:0000313" key="2">
    <source>
        <dbReference type="EMBL" id="PWG65652.1"/>
    </source>
</evidence>
<protein>
    <submittedName>
        <fullName evidence="2">Metallophosphoesterase</fullName>
    </submittedName>
</protein>
<dbReference type="CDD" id="cd00838">
    <property type="entry name" value="MPP_superfamily"/>
    <property type="match status" value="1"/>
</dbReference>
<dbReference type="OrthoDB" id="9808081at2"/>
<dbReference type="Proteomes" id="UP000245876">
    <property type="component" value="Unassembled WGS sequence"/>
</dbReference>